<comment type="caution">
    <text evidence="2">The sequence shown here is derived from an EMBL/GenBank/DDBJ whole genome shotgun (WGS) entry which is preliminary data.</text>
</comment>
<feature type="domain" description="HMA" evidence="1">
    <location>
        <begin position="1"/>
        <end position="62"/>
    </location>
</feature>
<dbReference type="GO" id="GO:0046872">
    <property type="term" value="F:metal ion binding"/>
    <property type="evidence" value="ECO:0007669"/>
    <property type="project" value="InterPro"/>
</dbReference>
<dbReference type="InterPro" id="IPR006121">
    <property type="entry name" value="HMA_dom"/>
</dbReference>
<protein>
    <submittedName>
        <fullName evidence="2">Copper chaperone</fullName>
    </submittedName>
</protein>
<dbReference type="SUPFAM" id="SSF55008">
    <property type="entry name" value="HMA, heavy metal-associated domain"/>
    <property type="match status" value="1"/>
</dbReference>
<accession>A0A8E1WIX7</accession>
<evidence type="ECO:0000313" key="2">
    <source>
        <dbReference type="EMBL" id="MBB6467982.1"/>
    </source>
</evidence>
<organism evidence="2 3">
    <name type="scientific">Aminobacter carboxidus</name>
    <dbReference type="NCBI Taxonomy" id="376165"/>
    <lineage>
        <taxon>Bacteria</taxon>
        <taxon>Pseudomonadati</taxon>
        <taxon>Pseudomonadota</taxon>
        <taxon>Alphaproteobacteria</taxon>
        <taxon>Hyphomicrobiales</taxon>
        <taxon>Phyllobacteriaceae</taxon>
        <taxon>Aminobacter</taxon>
    </lineage>
</organism>
<evidence type="ECO:0000259" key="1">
    <source>
        <dbReference type="PROSITE" id="PS50846"/>
    </source>
</evidence>
<dbReference type="Proteomes" id="UP000532373">
    <property type="component" value="Unassembled WGS sequence"/>
</dbReference>
<sequence length="64" mass="6582">MQFRIEGMTCGGCAKSVTAAIASVDPGAKVEANPAARTVEVETSASEAQIRKILDQAGYPATVN</sequence>
<gene>
    <name evidence="2" type="ORF">HNQ96_003865</name>
</gene>
<dbReference type="InterPro" id="IPR036163">
    <property type="entry name" value="HMA_dom_sf"/>
</dbReference>
<dbReference type="RefSeq" id="WP_184770344.1">
    <property type="nucleotide sequence ID" value="NZ_JACHGI010000007.1"/>
</dbReference>
<dbReference type="AlphaFoldDB" id="A0A8E1WIX7"/>
<dbReference type="CDD" id="cd00371">
    <property type="entry name" value="HMA"/>
    <property type="match status" value="1"/>
</dbReference>
<dbReference type="Pfam" id="PF00403">
    <property type="entry name" value="HMA"/>
    <property type="match status" value="1"/>
</dbReference>
<dbReference type="PROSITE" id="PS50846">
    <property type="entry name" value="HMA_2"/>
    <property type="match status" value="1"/>
</dbReference>
<reference evidence="2 3" key="1">
    <citation type="submission" date="2020-08" db="EMBL/GenBank/DDBJ databases">
        <title>Genomic Encyclopedia of Type Strains, Phase IV (KMG-IV): sequencing the most valuable type-strain genomes for metagenomic binning, comparative biology and taxonomic classification.</title>
        <authorList>
            <person name="Goeker M."/>
        </authorList>
    </citation>
    <scope>NUCLEOTIDE SEQUENCE [LARGE SCALE GENOMIC DNA]</scope>
    <source>
        <strain evidence="2 3">DSM 17454</strain>
    </source>
</reference>
<dbReference type="Gene3D" id="3.30.70.100">
    <property type="match status" value="1"/>
</dbReference>
<proteinExistence type="predicted"/>
<name>A0A8E1WIX7_9HYPH</name>
<dbReference type="EMBL" id="JACHGI010000007">
    <property type="protein sequence ID" value="MBB6467982.1"/>
    <property type="molecule type" value="Genomic_DNA"/>
</dbReference>
<evidence type="ECO:0000313" key="3">
    <source>
        <dbReference type="Proteomes" id="UP000532373"/>
    </source>
</evidence>